<dbReference type="InterPro" id="IPR036397">
    <property type="entry name" value="RNaseH_sf"/>
</dbReference>
<evidence type="ECO:0000259" key="1">
    <source>
        <dbReference type="Pfam" id="PF01710"/>
    </source>
</evidence>
<dbReference type="PANTHER" id="PTHR46564:SF1">
    <property type="entry name" value="TRANSPOSASE"/>
    <property type="match status" value="1"/>
</dbReference>
<feature type="domain" description="Tc1-like transposase DDE" evidence="2">
    <location>
        <begin position="148"/>
        <end position="289"/>
    </location>
</feature>
<dbReference type="Pfam" id="PF13358">
    <property type="entry name" value="DDE_3"/>
    <property type="match status" value="1"/>
</dbReference>
<dbReference type="EMBL" id="WIND01000047">
    <property type="protein sequence ID" value="MSU92149.1"/>
    <property type="molecule type" value="Genomic_DNA"/>
</dbReference>
<dbReference type="Gene3D" id="3.30.420.10">
    <property type="entry name" value="Ribonuclease H-like superfamily/Ribonuclease H"/>
    <property type="match status" value="1"/>
</dbReference>
<dbReference type="InterPro" id="IPR047655">
    <property type="entry name" value="Transpos_IS630-like"/>
</dbReference>
<accession>A0A6L5Z6Y1</accession>
<reference evidence="3 4" key="1">
    <citation type="submission" date="2019-10" db="EMBL/GenBank/DDBJ databases">
        <title>Cognatihalovulum marinum gen. nov. sp. nov., a new member of the family Rhodobacteraceae isolated from deep seawater of the Northwest Indian Ocean.</title>
        <authorList>
            <person name="Ruan C."/>
            <person name="Wang J."/>
            <person name="Zheng X."/>
            <person name="Song L."/>
            <person name="Zhu Y."/>
            <person name="Huang Y."/>
            <person name="Lu Z."/>
            <person name="Du W."/>
            <person name="Huang L."/>
            <person name="Dai X."/>
        </authorList>
    </citation>
    <scope>NUCLEOTIDE SEQUENCE [LARGE SCALE GENOMIC DNA]</scope>
    <source>
        <strain evidence="3 4">2CG4</strain>
    </source>
</reference>
<feature type="domain" description="Transposase Synechocystis PCC 6803" evidence="1">
    <location>
        <begin position="6"/>
        <end position="123"/>
    </location>
</feature>
<dbReference type="InterPro" id="IPR009057">
    <property type="entry name" value="Homeodomain-like_sf"/>
</dbReference>
<evidence type="ECO:0000313" key="4">
    <source>
        <dbReference type="Proteomes" id="UP000474957"/>
    </source>
</evidence>
<dbReference type="Proteomes" id="UP000474957">
    <property type="component" value="Unassembled WGS sequence"/>
</dbReference>
<comment type="caution">
    <text evidence="3">The sequence shown here is derived from an EMBL/GenBank/DDBJ whole genome shotgun (WGS) entry which is preliminary data.</text>
</comment>
<evidence type="ECO:0000313" key="3">
    <source>
        <dbReference type="EMBL" id="MSU92149.1"/>
    </source>
</evidence>
<dbReference type="InterPro" id="IPR036388">
    <property type="entry name" value="WH-like_DNA-bd_sf"/>
</dbReference>
<dbReference type="SUPFAM" id="SSF46689">
    <property type="entry name" value="Homeodomain-like"/>
    <property type="match status" value="1"/>
</dbReference>
<dbReference type="NCBIfam" id="NF033545">
    <property type="entry name" value="transpos_IS630"/>
    <property type="match status" value="1"/>
</dbReference>
<keyword evidence="4" id="KW-1185">Reference proteome</keyword>
<dbReference type="Gene3D" id="1.10.10.10">
    <property type="entry name" value="Winged helix-like DNA-binding domain superfamily/Winged helix DNA-binding domain"/>
    <property type="match status" value="1"/>
</dbReference>
<dbReference type="AlphaFoldDB" id="A0A6L5Z6Y1"/>
<dbReference type="Pfam" id="PF01710">
    <property type="entry name" value="HTH_Tnp_IS630"/>
    <property type="match status" value="1"/>
</dbReference>
<proteinExistence type="predicted"/>
<gene>
    <name evidence="3" type="ORF">GE300_21640</name>
</gene>
<organism evidence="3 4">
    <name type="scientific">Halovulum marinum</name>
    <dbReference type="NCBI Taxonomy" id="2662447"/>
    <lineage>
        <taxon>Bacteria</taxon>
        <taxon>Pseudomonadati</taxon>
        <taxon>Pseudomonadota</taxon>
        <taxon>Alphaproteobacteria</taxon>
        <taxon>Rhodobacterales</taxon>
        <taxon>Paracoccaceae</taxon>
        <taxon>Halovulum</taxon>
    </lineage>
</organism>
<dbReference type="InterPro" id="IPR002622">
    <property type="entry name" value="Transposase_14"/>
</dbReference>
<dbReference type="PANTHER" id="PTHR46564">
    <property type="entry name" value="TRANSPOSASE"/>
    <property type="match status" value="1"/>
</dbReference>
<protein>
    <submittedName>
        <fullName evidence="3">IS630 family transposase</fullName>
    </submittedName>
</protein>
<dbReference type="InterPro" id="IPR038717">
    <property type="entry name" value="Tc1-like_DDE_dom"/>
</dbReference>
<evidence type="ECO:0000259" key="2">
    <source>
        <dbReference type="Pfam" id="PF13358"/>
    </source>
</evidence>
<dbReference type="GO" id="GO:0003676">
    <property type="term" value="F:nucleic acid binding"/>
    <property type="evidence" value="ECO:0007669"/>
    <property type="project" value="InterPro"/>
</dbReference>
<sequence>MGKSLSLDIRERVVALVDEGLSCHEAARRLRISAASAVRIMQRKRRTGCVKAAPQGRPRRSKLDAACDWLKLRVQAEPDITMPELAEALKQEHDLVATPAMLSRHLVHRLGFTYKKSLIAAERLRKRVRAARYEWRRRMPRMRREPHRLVFLDETAVTTKMTRLRGRSLRGTRLEADAPFGHWRTQTFIAGLRLDELSAPWVLDGPMNRAAFDIYIETQLAPTLQPGDVVIADNLSSHKSAKAQAILKAQGSWLLFLPPYSPDLNPIEMAYAKLKAHLRRLKARTFDALFQSVAQTCDLFPPQECRNLFKAAGYVAD</sequence>
<name>A0A6L5Z6Y1_9RHOB</name>
<dbReference type="RefSeq" id="WP_154449661.1">
    <property type="nucleotide sequence ID" value="NZ_WIND01000047.1"/>
</dbReference>